<protein>
    <submittedName>
        <fullName evidence="2">YGR283C</fullName>
    </submittedName>
</protein>
<dbReference type="Pfam" id="PF02598">
    <property type="entry name" value="Methyltrn_RNA_3"/>
    <property type="match status" value="1"/>
</dbReference>
<comment type="similarity">
    <text evidence="1">Belongs to the class IV-like SAM-binding methyltransferase superfamily.</text>
</comment>
<dbReference type="OrthoDB" id="361029at2759"/>
<organism evidence="2 3">
    <name type="scientific">Saccharomyces arboricola (strain H-6 / AS 2.3317 / CBS 10644)</name>
    <name type="common">Yeast</name>
    <dbReference type="NCBI Taxonomy" id="1160507"/>
    <lineage>
        <taxon>Eukaryota</taxon>
        <taxon>Fungi</taxon>
        <taxon>Dikarya</taxon>
        <taxon>Ascomycota</taxon>
        <taxon>Saccharomycotina</taxon>
        <taxon>Saccharomycetes</taxon>
        <taxon>Saccharomycetales</taxon>
        <taxon>Saccharomycetaceae</taxon>
        <taxon>Saccharomyces</taxon>
    </lineage>
</organism>
<proteinExistence type="inferred from homology"/>
<evidence type="ECO:0000256" key="1">
    <source>
        <dbReference type="ARBA" id="ARBA00009841"/>
    </source>
</evidence>
<sequence>MKDKRKLDNSKSNFKVTKKIKRNILNLKKIINIKSGVINYSICIPTTIIDNCCNLEQVSFTAYQIAKTAVLFNIQEIIVLDMSKDKKHERQPRSKETISDCLLLATLLQYFVTPPNLVDVTFKKKHRSYLKYAFTFPPLGQLPFMNEPADETYIEGLSIAEQTSEKDISDENLTSLVYIGKNNTIKLSSQNIPKTVRVTVDTLRKKVVSPRDAYKDTQLGYYVRMASSLDEVSGGCTETLWVNSGDYHYDETLSKYRKAETKLPYITAIQKGSALDTPCNILLIFGKWTHLKRCLKRSDLESSALHDFFSGQLQFPGTVPQGKLAIQDSLQIALTMLQHWAS</sequence>
<dbReference type="InterPro" id="IPR029028">
    <property type="entry name" value="Alpha/beta_knot_MTases"/>
</dbReference>
<dbReference type="PANTHER" id="PTHR12150">
    <property type="entry name" value="CLASS IV SAM-BINDING METHYLTRANSFERASE-RELATED"/>
    <property type="match status" value="1"/>
</dbReference>
<dbReference type="PANTHER" id="PTHR12150:SF13">
    <property type="entry name" value="METHYLTRANSFERASE C9ORF114-RELATED"/>
    <property type="match status" value="1"/>
</dbReference>
<keyword evidence="3" id="KW-1185">Reference proteome</keyword>
<reference evidence="2 3" key="1">
    <citation type="journal article" date="2013" name="BMC Genomics">
        <title>High quality de novo sequencing and assembly of the Saccharomyces arboricolus genome.</title>
        <authorList>
            <person name="Liti G."/>
            <person name="Nguyen Ba A.N."/>
            <person name="Blythe M."/>
            <person name="Mueller C.A."/>
            <person name="Bergstroem A."/>
            <person name="Cubillos F.A."/>
            <person name="Dafhnis-Calas F."/>
            <person name="Khoshraftar S."/>
            <person name="Malla S."/>
            <person name="Mehta N."/>
            <person name="Siow C.C."/>
            <person name="Warringer J."/>
            <person name="Moses A.M."/>
            <person name="Louis E.J."/>
            <person name="Nieduszynski C.A."/>
        </authorList>
    </citation>
    <scope>NUCLEOTIDE SEQUENCE [LARGE SCALE GENOMIC DNA]</scope>
    <source>
        <strain evidence="3">H-6 / AS 2.3317 / CBS 10644</strain>
    </source>
</reference>
<dbReference type="GO" id="GO:0032259">
    <property type="term" value="P:methylation"/>
    <property type="evidence" value="ECO:0007669"/>
    <property type="project" value="UniProtKB-ARBA"/>
</dbReference>
<dbReference type="CDD" id="cd18086">
    <property type="entry name" value="HsC9orf114-like"/>
    <property type="match status" value="1"/>
</dbReference>
<name>J8Q1U1_SACAR</name>
<dbReference type="InterPro" id="IPR029026">
    <property type="entry name" value="tRNA_m1G_MTases_N"/>
</dbReference>
<dbReference type="InterPro" id="IPR003750">
    <property type="entry name" value="Put_MeTrfase-C9orf114-like"/>
</dbReference>
<accession>J8Q1U1</accession>
<dbReference type="AlphaFoldDB" id="J8Q1U1"/>
<dbReference type="Proteomes" id="UP000006968">
    <property type="component" value="Chromosome VII"/>
</dbReference>
<dbReference type="Gene3D" id="3.40.1280.10">
    <property type="match status" value="1"/>
</dbReference>
<gene>
    <name evidence="2" type="ORF">SU7_1375</name>
</gene>
<evidence type="ECO:0000313" key="2">
    <source>
        <dbReference type="EMBL" id="EJS43618.1"/>
    </source>
</evidence>
<comment type="caution">
    <text evidence="2">The sequence shown here is derived from an EMBL/GenBank/DDBJ whole genome shotgun (WGS) entry which is preliminary data.</text>
</comment>
<dbReference type="EMBL" id="ALIE01000089">
    <property type="protein sequence ID" value="EJS43618.1"/>
    <property type="molecule type" value="Genomic_DNA"/>
</dbReference>
<evidence type="ECO:0000313" key="3">
    <source>
        <dbReference type="Proteomes" id="UP000006968"/>
    </source>
</evidence>
<dbReference type="SUPFAM" id="SSF75217">
    <property type="entry name" value="alpha/beta knot"/>
    <property type="match status" value="1"/>
</dbReference>
<dbReference type="HOGENOM" id="CLU_061859_0_0_1"/>